<proteinExistence type="predicted"/>
<name>A0A2I1HI12_9GLOM</name>
<feature type="non-terminal residue" evidence="1">
    <location>
        <position position="1"/>
    </location>
</feature>
<sequence>ESLKLFFTNWNRKGRKTLYLYHLYNYLREKFVVKDIIELDLINTMMMIFGIMELQC</sequence>
<dbReference type="AlphaFoldDB" id="A0A2I1HI12"/>
<evidence type="ECO:0000313" key="1">
    <source>
        <dbReference type="EMBL" id="PKY58514.1"/>
    </source>
</evidence>
<evidence type="ECO:0000313" key="2">
    <source>
        <dbReference type="Proteomes" id="UP000234323"/>
    </source>
</evidence>
<organism evidence="1 2">
    <name type="scientific">Rhizophagus irregularis</name>
    <dbReference type="NCBI Taxonomy" id="588596"/>
    <lineage>
        <taxon>Eukaryota</taxon>
        <taxon>Fungi</taxon>
        <taxon>Fungi incertae sedis</taxon>
        <taxon>Mucoromycota</taxon>
        <taxon>Glomeromycotina</taxon>
        <taxon>Glomeromycetes</taxon>
        <taxon>Glomerales</taxon>
        <taxon>Glomeraceae</taxon>
        <taxon>Rhizophagus</taxon>
    </lineage>
</organism>
<accession>A0A2I1HI12</accession>
<reference evidence="1 2" key="1">
    <citation type="submission" date="2015-10" db="EMBL/GenBank/DDBJ databases">
        <title>Genome analyses suggest a sexual origin of heterokaryosis in a supposedly ancient asexual fungus.</title>
        <authorList>
            <person name="Ropars J."/>
            <person name="Sedzielewska K."/>
            <person name="Noel J."/>
            <person name="Charron P."/>
            <person name="Farinelli L."/>
            <person name="Marton T."/>
            <person name="Kruger M."/>
            <person name="Pelin A."/>
            <person name="Brachmann A."/>
            <person name="Corradi N."/>
        </authorList>
    </citation>
    <scope>NUCLEOTIDE SEQUENCE [LARGE SCALE GENOMIC DNA]</scope>
    <source>
        <strain evidence="1 2">A4</strain>
    </source>
</reference>
<keyword evidence="2" id="KW-1185">Reference proteome</keyword>
<dbReference type="EMBL" id="LLXI01003051">
    <property type="protein sequence ID" value="PKY58514.1"/>
    <property type="molecule type" value="Genomic_DNA"/>
</dbReference>
<dbReference type="Proteomes" id="UP000234323">
    <property type="component" value="Unassembled WGS sequence"/>
</dbReference>
<protein>
    <submittedName>
        <fullName evidence="1">Uncharacterized protein</fullName>
    </submittedName>
</protein>
<gene>
    <name evidence="1" type="ORF">RhiirA4_480491</name>
</gene>
<comment type="caution">
    <text evidence="1">The sequence shown here is derived from an EMBL/GenBank/DDBJ whole genome shotgun (WGS) entry which is preliminary data.</text>
</comment>